<dbReference type="PANTHER" id="PTHR43540">
    <property type="entry name" value="PEROXYUREIDOACRYLATE/UREIDOACRYLATE AMIDOHYDROLASE-RELATED"/>
    <property type="match status" value="1"/>
</dbReference>
<sequence length="185" mass="19893">MTTALLIIDVQNAILSGLGAGDRQVVIDKALDDLCTRLGALKQSARAAGIPVILVQHDGSETHRLAKGSKGWKLRPEIAADEGDVVVSKRACDSFFETDLETRLQERGITGLVVGGCMTQFCVDTTVRRAVSIGYDVTLLADGHMTADMGDLSFEAIIDHHNMVLDDFDAGVHLVTVQSVADIRF</sequence>
<dbReference type="EMBL" id="WIXI01000022">
    <property type="protein sequence ID" value="MQY44778.1"/>
    <property type="molecule type" value="Genomic_DNA"/>
</dbReference>
<keyword evidence="1" id="KW-0378">Hydrolase</keyword>
<evidence type="ECO:0000313" key="4">
    <source>
        <dbReference type="Proteomes" id="UP000435138"/>
    </source>
</evidence>
<evidence type="ECO:0000256" key="1">
    <source>
        <dbReference type="ARBA" id="ARBA00022801"/>
    </source>
</evidence>
<keyword evidence="4" id="KW-1185">Reference proteome</keyword>
<feature type="domain" description="Isochorismatase-like" evidence="2">
    <location>
        <begin position="3"/>
        <end position="148"/>
    </location>
</feature>
<dbReference type="Pfam" id="PF00857">
    <property type="entry name" value="Isochorismatase"/>
    <property type="match status" value="1"/>
</dbReference>
<gene>
    <name evidence="3" type="ORF">GAO09_01655</name>
</gene>
<dbReference type="Gene3D" id="3.40.50.850">
    <property type="entry name" value="Isochorismatase-like"/>
    <property type="match status" value="1"/>
</dbReference>
<dbReference type="SUPFAM" id="SSF52499">
    <property type="entry name" value="Isochorismatase-like hydrolases"/>
    <property type="match status" value="1"/>
</dbReference>
<dbReference type="RefSeq" id="WP_338015036.1">
    <property type="nucleotide sequence ID" value="NZ_WIXI01000022.1"/>
</dbReference>
<protein>
    <submittedName>
        <fullName evidence="3">Isochorismatase family protein</fullName>
    </submittedName>
</protein>
<dbReference type="InterPro" id="IPR000868">
    <property type="entry name" value="Isochorismatase-like_dom"/>
</dbReference>
<dbReference type="InterPro" id="IPR036380">
    <property type="entry name" value="Isochorismatase-like_sf"/>
</dbReference>
<dbReference type="GO" id="GO:0016787">
    <property type="term" value="F:hydrolase activity"/>
    <property type="evidence" value="ECO:0007669"/>
    <property type="project" value="UniProtKB-KW"/>
</dbReference>
<comment type="caution">
    <text evidence="3">The sequence shown here is derived from an EMBL/GenBank/DDBJ whole genome shotgun (WGS) entry which is preliminary data.</text>
</comment>
<dbReference type="InterPro" id="IPR050272">
    <property type="entry name" value="Isochorismatase-like_hydrls"/>
</dbReference>
<name>A0A6A8A4Q2_9HYPH</name>
<dbReference type="AlphaFoldDB" id="A0A6A8A4Q2"/>
<proteinExistence type="predicted"/>
<accession>A0A6A8A4Q2</accession>
<reference evidence="3 4" key="1">
    <citation type="submission" date="2019-11" db="EMBL/GenBank/DDBJ databases">
        <title>Genome analysis of Rhizobacterium cereale a novel genus and species isolated from maize roots in North Spain.</title>
        <authorList>
            <person name="Menendez E."/>
            <person name="Flores-Felix J.D."/>
            <person name="Ramirez-Bahena M.-H."/>
            <person name="Igual J.M."/>
            <person name="Garcia-Fraile P."/>
            <person name="Peix A."/>
            <person name="Velazquez E."/>
        </authorList>
    </citation>
    <scope>NUCLEOTIDE SEQUENCE [LARGE SCALE GENOMIC DNA]</scope>
    <source>
        <strain evidence="3 4">RZME27</strain>
    </source>
</reference>
<evidence type="ECO:0000313" key="3">
    <source>
        <dbReference type="EMBL" id="MQY44778.1"/>
    </source>
</evidence>
<dbReference type="CDD" id="cd01014">
    <property type="entry name" value="nicotinamidase_related"/>
    <property type="match status" value="1"/>
</dbReference>
<dbReference type="Proteomes" id="UP000435138">
    <property type="component" value="Unassembled WGS sequence"/>
</dbReference>
<dbReference type="PANTHER" id="PTHR43540:SF1">
    <property type="entry name" value="ISOCHORISMATASE HYDROLASE"/>
    <property type="match status" value="1"/>
</dbReference>
<evidence type="ECO:0000259" key="2">
    <source>
        <dbReference type="Pfam" id="PF00857"/>
    </source>
</evidence>
<organism evidence="3 4">
    <name type="scientific">Endobacterium cereale</name>
    <dbReference type="NCBI Taxonomy" id="2663029"/>
    <lineage>
        <taxon>Bacteria</taxon>
        <taxon>Pseudomonadati</taxon>
        <taxon>Pseudomonadota</taxon>
        <taxon>Alphaproteobacteria</taxon>
        <taxon>Hyphomicrobiales</taxon>
        <taxon>Rhizobiaceae</taxon>
        <taxon>Endobacterium</taxon>
    </lineage>
</organism>